<name>A0A6J6P5T3_9ZZZZ</name>
<sequence length="59" mass="6466">MKLRVVALLLLISLLSGSLLAPVSAADSFPMPPQPKWWAQSGLTDVRYGIWLPCNAEWG</sequence>
<reference evidence="1" key="1">
    <citation type="submission" date="2020-05" db="EMBL/GenBank/DDBJ databases">
        <authorList>
            <person name="Chiriac C."/>
            <person name="Salcher M."/>
            <person name="Ghai R."/>
            <person name="Kavagutti S V."/>
        </authorList>
    </citation>
    <scope>NUCLEOTIDE SEQUENCE</scope>
</reference>
<dbReference type="EMBL" id="CAEZXH010000114">
    <property type="protein sequence ID" value="CAB4694096.1"/>
    <property type="molecule type" value="Genomic_DNA"/>
</dbReference>
<organism evidence="1">
    <name type="scientific">freshwater metagenome</name>
    <dbReference type="NCBI Taxonomy" id="449393"/>
    <lineage>
        <taxon>unclassified sequences</taxon>
        <taxon>metagenomes</taxon>
        <taxon>ecological metagenomes</taxon>
    </lineage>
</organism>
<protein>
    <submittedName>
        <fullName evidence="1">Unannotated protein</fullName>
    </submittedName>
</protein>
<dbReference type="AlphaFoldDB" id="A0A6J6P5T3"/>
<accession>A0A6J6P5T3</accession>
<gene>
    <name evidence="1" type="ORF">UFOPK2360_01297</name>
</gene>
<evidence type="ECO:0000313" key="1">
    <source>
        <dbReference type="EMBL" id="CAB4694096.1"/>
    </source>
</evidence>
<proteinExistence type="predicted"/>